<evidence type="ECO:0000313" key="3">
    <source>
        <dbReference type="Proteomes" id="UP000835052"/>
    </source>
</evidence>
<accession>A0A8S1H009</accession>
<feature type="compositionally biased region" description="Basic residues" evidence="1">
    <location>
        <begin position="1"/>
        <end position="32"/>
    </location>
</feature>
<proteinExistence type="predicted"/>
<dbReference type="EMBL" id="CAJGYM010000009">
    <property type="protein sequence ID" value="CAD6188905.1"/>
    <property type="molecule type" value="Genomic_DNA"/>
</dbReference>
<feature type="region of interest" description="Disordered" evidence="1">
    <location>
        <begin position="1"/>
        <end position="36"/>
    </location>
</feature>
<dbReference type="AlphaFoldDB" id="A0A8S1H009"/>
<evidence type="ECO:0000256" key="1">
    <source>
        <dbReference type="SAM" id="MobiDB-lite"/>
    </source>
</evidence>
<gene>
    <name evidence="2" type="ORF">CAUJ_LOCUS4824</name>
</gene>
<organism evidence="2 3">
    <name type="scientific">Caenorhabditis auriculariae</name>
    <dbReference type="NCBI Taxonomy" id="2777116"/>
    <lineage>
        <taxon>Eukaryota</taxon>
        <taxon>Metazoa</taxon>
        <taxon>Ecdysozoa</taxon>
        <taxon>Nematoda</taxon>
        <taxon>Chromadorea</taxon>
        <taxon>Rhabditida</taxon>
        <taxon>Rhabditina</taxon>
        <taxon>Rhabditomorpha</taxon>
        <taxon>Rhabditoidea</taxon>
        <taxon>Rhabditidae</taxon>
        <taxon>Peloderinae</taxon>
        <taxon>Caenorhabditis</taxon>
    </lineage>
</organism>
<protein>
    <submittedName>
        <fullName evidence="2">Uncharacterized protein</fullName>
    </submittedName>
</protein>
<name>A0A8S1H009_9PELO</name>
<dbReference type="Proteomes" id="UP000835052">
    <property type="component" value="Unassembled WGS sequence"/>
</dbReference>
<comment type="caution">
    <text evidence="2">The sequence shown here is derived from an EMBL/GenBank/DDBJ whole genome shotgun (WGS) entry which is preliminary data.</text>
</comment>
<keyword evidence="3" id="KW-1185">Reference proteome</keyword>
<sequence length="205" mass="24358">MPVRQIRRPRTNHSHRYRPYGRRPARRFRRRIPQPEPDPEPFLLLVDLHDELRSMAIELRQRERDQNERLYARLLYNAIVEFVEDPVNNRFAAPDRNGDNEDEEGIRGPLPLRNEMIVRHFERLVLFADEEDAVGLLGSEPSAHFPFQKRQGKKGDGRHCGRTMRLSEREPFPRRKLPFWLVITLNRNEKCQRGVFYVPTVSTIA</sequence>
<evidence type="ECO:0000313" key="2">
    <source>
        <dbReference type="EMBL" id="CAD6188905.1"/>
    </source>
</evidence>
<reference evidence="2" key="1">
    <citation type="submission" date="2020-10" db="EMBL/GenBank/DDBJ databases">
        <authorList>
            <person name="Kikuchi T."/>
        </authorList>
    </citation>
    <scope>NUCLEOTIDE SEQUENCE</scope>
    <source>
        <strain evidence="2">NKZ352</strain>
    </source>
</reference>